<dbReference type="GO" id="GO:0016791">
    <property type="term" value="F:phosphatase activity"/>
    <property type="evidence" value="ECO:0007669"/>
    <property type="project" value="TreeGrafter"/>
</dbReference>
<dbReference type="Gene3D" id="3.40.50.1240">
    <property type="entry name" value="Phosphoglycerate mutase-like"/>
    <property type="match status" value="1"/>
</dbReference>
<dbReference type="RefSeq" id="WP_096459996.1">
    <property type="nucleotide sequence ID" value="NZ_AP014936.1"/>
</dbReference>
<dbReference type="KEGG" id="sva:SVA_1145"/>
<dbReference type="Proteomes" id="UP000218899">
    <property type="component" value="Chromosome"/>
</dbReference>
<sequence>MSGAAPTLVDLLRHGEPVGGKKYRGQLDDPLSELGWQEMREAVGSDCPWDVIVTSPLARCAAFARELSLSHGRPLVLEPRLKEIGFGAWEGRTAAELLSEDPERLTRFWSDPVRHRPPGAEPLPAFRDRVVLAWDEIISRHSGKRVLVVCHAGVIRMLVRHVLDMPLERLFRLHVPSASLSRVIVERNGTGVLPRLLFHAGRL</sequence>
<evidence type="ECO:0000313" key="3">
    <source>
        <dbReference type="Proteomes" id="UP000218899"/>
    </source>
</evidence>
<reference evidence="2 3" key="1">
    <citation type="submission" date="2015-08" db="EMBL/GenBank/DDBJ databases">
        <title>Complete genome sequence of Sulfurifustis variabilis.</title>
        <authorList>
            <person name="Miura A."/>
            <person name="Kojima H."/>
            <person name="Fukui M."/>
        </authorList>
    </citation>
    <scope>NUCLEOTIDE SEQUENCE [LARGE SCALE GENOMIC DNA]</scope>
    <source>
        <strain evidence="3">skN76</strain>
    </source>
</reference>
<accession>A0A1B4V2F9</accession>
<dbReference type="InterPro" id="IPR013078">
    <property type="entry name" value="His_Pase_superF_clade-1"/>
</dbReference>
<keyword evidence="2" id="KW-0808">Transferase</keyword>
<dbReference type="CDD" id="cd07067">
    <property type="entry name" value="HP_PGM_like"/>
    <property type="match status" value="1"/>
</dbReference>
<proteinExistence type="predicted"/>
<organism evidence="2 3">
    <name type="scientific">Sulfurifustis variabilis</name>
    <dbReference type="NCBI Taxonomy" id="1675686"/>
    <lineage>
        <taxon>Bacteria</taxon>
        <taxon>Pseudomonadati</taxon>
        <taxon>Pseudomonadota</taxon>
        <taxon>Gammaproteobacteria</taxon>
        <taxon>Acidiferrobacterales</taxon>
        <taxon>Acidiferrobacteraceae</taxon>
        <taxon>Sulfurifustis</taxon>
    </lineage>
</organism>
<dbReference type="GO" id="GO:0016301">
    <property type="term" value="F:kinase activity"/>
    <property type="evidence" value="ECO:0007669"/>
    <property type="project" value="UniProtKB-KW"/>
</dbReference>
<dbReference type="PANTHER" id="PTHR48100">
    <property type="entry name" value="BROAD-SPECIFICITY PHOSPHATASE YOR283W-RELATED"/>
    <property type="match status" value="1"/>
</dbReference>
<keyword evidence="2" id="KW-0418">Kinase</keyword>
<evidence type="ECO:0000256" key="1">
    <source>
        <dbReference type="PIRSR" id="PIRSR613078-3"/>
    </source>
</evidence>
<protein>
    <submittedName>
        <fullName evidence="2">Phosphoglycerate kinase</fullName>
    </submittedName>
</protein>
<dbReference type="SUPFAM" id="SSF53254">
    <property type="entry name" value="Phosphoglycerate mutase-like"/>
    <property type="match status" value="1"/>
</dbReference>
<dbReference type="SMART" id="SM00855">
    <property type="entry name" value="PGAM"/>
    <property type="match status" value="1"/>
</dbReference>
<dbReference type="AlphaFoldDB" id="A0A1B4V2F9"/>
<feature type="site" description="Transition state stabilizer" evidence="1">
    <location>
        <position position="151"/>
    </location>
</feature>
<dbReference type="PANTHER" id="PTHR48100:SF1">
    <property type="entry name" value="HISTIDINE PHOSPHATASE FAMILY PROTEIN-RELATED"/>
    <property type="match status" value="1"/>
</dbReference>
<dbReference type="InterPro" id="IPR029033">
    <property type="entry name" value="His_PPase_superfam"/>
</dbReference>
<name>A0A1B4V2F9_9GAMM</name>
<gene>
    <name evidence="2" type="ORF">SVA_1145</name>
</gene>
<dbReference type="InterPro" id="IPR050275">
    <property type="entry name" value="PGM_Phosphatase"/>
</dbReference>
<evidence type="ECO:0000313" key="2">
    <source>
        <dbReference type="EMBL" id="BAU47720.1"/>
    </source>
</evidence>
<dbReference type="GO" id="GO:0005737">
    <property type="term" value="C:cytoplasm"/>
    <property type="evidence" value="ECO:0007669"/>
    <property type="project" value="TreeGrafter"/>
</dbReference>
<dbReference type="PIRSF" id="PIRSF000709">
    <property type="entry name" value="6PFK_2-Ptase"/>
    <property type="match status" value="1"/>
</dbReference>
<keyword evidence="3" id="KW-1185">Reference proteome</keyword>
<dbReference type="OrthoDB" id="9783269at2"/>
<dbReference type="EMBL" id="AP014936">
    <property type="protein sequence ID" value="BAU47720.1"/>
    <property type="molecule type" value="Genomic_DNA"/>
</dbReference>
<dbReference type="Pfam" id="PF00300">
    <property type="entry name" value="His_Phos_1"/>
    <property type="match status" value="1"/>
</dbReference>